<dbReference type="GO" id="GO:0005634">
    <property type="term" value="C:nucleus"/>
    <property type="evidence" value="ECO:0007669"/>
    <property type="project" value="UniProtKB-SubCell"/>
</dbReference>
<feature type="region of interest" description="Disordered" evidence="6">
    <location>
        <begin position="88"/>
        <end position="121"/>
    </location>
</feature>
<feature type="region of interest" description="Disordered" evidence="6">
    <location>
        <begin position="585"/>
        <end position="609"/>
    </location>
</feature>
<accession>A0AAN6TH42</accession>
<evidence type="ECO:0000259" key="7">
    <source>
        <dbReference type="PROSITE" id="PS00463"/>
    </source>
</evidence>
<comment type="subcellular location">
    <subcellularLocation>
        <location evidence="1">Nucleus</location>
    </subcellularLocation>
</comment>
<dbReference type="InterPro" id="IPR001138">
    <property type="entry name" value="Zn2Cys6_DnaBD"/>
</dbReference>
<dbReference type="RefSeq" id="XP_064671616.1">
    <property type="nucleotide sequence ID" value="XM_064817541.1"/>
</dbReference>
<evidence type="ECO:0000256" key="4">
    <source>
        <dbReference type="ARBA" id="ARBA00023163"/>
    </source>
</evidence>
<dbReference type="PANTHER" id="PTHR31845">
    <property type="entry name" value="FINGER DOMAIN PROTEIN, PUTATIVE-RELATED"/>
    <property type="match status" value="1"/>
</dbReference>
<dbReference type="PANTHER" id="PTHR31845:SF10">
    <property type="entry name" value="ZN(II)2CYS6 TRANSCRIPTION FACTOR (EUROFUNG)"/>
    <property type="match status" value="1"/>
</dbReference>
<dbReference type="SUPFAM" id="SSF57701">
    <property type="entry name" value="Zn2/Cys6 DNA-binding domain"/>
    <property type="match status" value="1"/>
</dbReference>
<feature type="region of interest" description="Disordered" evidence="6">
    <location>
        <begin position="1"/>
        <end position="20"/>
    </location>
</feature>
<keyword evidence="2" id="KW-0805">Transcription regulation</keyword>
<dbReference type="AlphaFoldDB" id="A0AAN6TH42"/>
<feature type="compositionally biased region" description="Polar residues" evidence="6">
    <location>
        <begin position="595"/>
        <end position="605"/>
    </location>
</feature>
<proteinExistence type="predicted"/>
<dbReference type="InterPro" id="IPR051089">
    <property type="entry name" value="prtT"/>
</dbReference>
<dbReference type="Gene3D" id="4.10.240.10">
    <property type="entry name" value="Zn(2)-C6 fungal-type DNA-binding domain"/>
    <property type="match status" value="1"/>
</dbReference>
<dbReference type="Proteomes" id="UP001302812">
    <property type="component" value="Unassembled WGS sequence"/>
</dbReference>
<reference evidence="8" key="2">
    <citation type="submission" date="2023-05" db="EMBL/GenBank/DDBJ databases">
        <authorList>
            <consortium name="Lawrence Berkeley National Laboratory"/>
            <person name="Steindorff A."/>
            <person name="Hensen N."/>
            <person name="Bonometti L."/>
            <person name="Westerberg I."/>
            <person name="Brannstrom I.O."/>
            <person name="Guillou S."/>
            <person name="Cros-Aarteil S."/>
            <person name="Calhoun S."/>
            <person name="Haridas S."/>
            <person name="Kuo A."/>
            <person name="Mondo S."/>
            <person name="Pangilinan J."/>
            <person name="Riley R."/>
            <person name="Labutti K."/>
            <person name="Andreopoulos B."/>
            <person name="Lipzen A."/>
            <person name="Chen C."/>
            <person name="Yanf M."/>
            <person name="Daum C."/>
            <person name="Ng V."/>
            <person name="Clum A."/>
            <person name="Ohm R."/>
            <person name="Martin F."/>
            <person name="Silar P."/>
            <person name="Natvig D."/>
            <person name="Lalanne C."/>
            <person name="Gautier V."/>
            <person name="Ament-Velasquez S.L."/>
            <person name="Kruys A."/>
            <person name="Hutchinson M.I."/>
            <person name="Powell A.J."/>
            <person name="Barry K."/>
            <person name="Miller A.N."/>
            <person name="Grigoriev I.V."/>
            <person name="Debuchy R."/>
            <person name="Gladieux P."/>
            <person name="Thoren M.H."/>
            <person name="Johannesson H."/>
        </authorList>
    </citation>
    <scope>NUCLEOTIDE SEQUENCE</scope>
    <source>
        <strain evidence="8">CBS 508.74</strain>
    </source>
</reference>
<evidence type="ECO:0000256" key="3">
    <source>
        <dbReference type="ARBA" id="ARBA00023125"/>
    </source>
</evidence>
<dbReference type="GO" id="GO:0000981">
    <property type="term" value="F:DNA-binding transcription factor activity, RNA polymerase II-specific"/>
    <property type="evidence" value="ECO:0007669"/>
    <property type="project" value="InterPro"/>
</dbReference>
<dbReference type="EMBL" id="MU853337">
    <property type="protein sequence ID" value="KAK4114046.1"/>
    <property type="molecule type" value="Genomic_DNA"/>
</dbReference>
<keyword evidence="3" id="KW-0238">DNA-binding</keyword>
<evidence type="ECO:0000313" key="9">
    <source>
        <dbReference type="Proteomes" id="UP001302812"/>
    </source>
</evidence>
<feature type="domain" description="Zn(2)-C6 fungal-type" evidence="7">
    <location>
        <begin position="20"/>
        <end position="51"/>
    </location>
</feature>
<protein>
    <recommendedName>
        <fullName evidence="7">Zn(2)-C6 fungal-type domain-containing protein</fullName>
    </recommendedName>
</protein>
<organism evidence="8 9">
    <name type="scientific">Canariomyces notabilis</name>
    <dbReference type="NCBI Taxonomy" id="2074819"/>
    <lineage>
        <taxon>Eukaryota</taxon>
        <taxon>Fungi</taxon>
        <taxon>Dikarya</taxon>
        <taxon>Ascomycota</taxon>
        <taxon>Pezizomycotina</taxon>
        <taxon>Sordariomycetes</taxon>
        <taxon>Sordariomycetidae</taxon>
        <taxon>Sordariales</taxon>
        <taxon>Chaetomiaceae</taxon>
        <taxon>Canariomyces</taxon>
    </lineage>
</organism>
<keyword evidence="5" id="KW-0539">Nucleus</keyword>
<name>A0AAN6TH42_9PEZI</name>
<comment type="caution">
    <text evidence="8">The sequence shown here is derived from an EMBL/GenBank/DDBJ whole genome shotgun (WGS) entry which is preliminary data.</text>
</comment>
<evidence type="ECO:0000256" key="1">
    <source>
        <dbReference type="ARBA" id="ARBA00004123"/>
    </source>
</evidence>
<sequence length="709" mass="79205">MEETGASTAAGSKAGKGPRACATCARAKARCIPGPRSQEKCERCHRLRKPCSSQIPAPPRKRKGPKPTRVAELERRLEDLSARIEFVQRQGQEAPSPPESEAAGACHPPQSSEDHRPWEKQAGPCPPYVSKKPRWAPFKHLFPKESIFEASGDQQQQPVADNIDVTAAQKVLSLPQVPAASPVQAPTSTAIHSVGTIFQPPQQRAENLWPQGDEAESMLAEYKTHMGHLNPFAIVPPRMSSAQLREHRPFFWKAIMMQACLFDGARQIALGEDLLRDISETAFLRPRKSLDLLQGLQILICWYHYNLNKFQMTNLLFLARSITTSLVFPDPGVVSDKDGYTSESLEQMRAFAGTYYLITVTFTANKKPDALMNTSYLTTCCRALHSQMQYPTDELVVHLVRTAQLSQSIVQAFVRRSTSPCKSQTSKAAFIQGMRERIRTFAAGLPPQIRVNPSLVGHLQVVEIILYEHNIPELSACPLSWIYSNQHSLAPCPTTNPDPRDVELLWACVRAVLDFLDNRAAHQMGEYPRFVCMSSFDLTYVLLTMLKLVTLQFPGWDTARVKEELRFDEFMVKLERDMDYIAEKRRRKSGHISRSESSPGTQNDGQGKAALEDPFAKVGRKIRSLREQLSNFGVNSVCGPRQTAQVSDCDSMPMTIADATQDLMQDLGGGLWQDAMNSVPDWSAFLSGEPIDWTTVLLGYDMAEPGYIQ</sequence>
<evidence type="ECO:0000256" key="6">
    <source>
        <dbReference type="SAM" id="MobiDB-lite"/>
    </source>
</evidence>
<keyword evidence="4" id="KW-0804">Transcription</keyword>
<evidence type="ECO:0000256" key="2">
    <source>
        <dbReference type="ARBA" id="ARBA00023015"/>
    </source>
</evidence>
<keyword evidence="9" id="KW-1185">Reference proteome</keyword>
<gene>
    <name evidence="8" type="ORF">N656DRAFT_796558</name>
</gene>
<dbReference type="GO" id="GO:0008270">
    <property type="term" value="F:zinc ion binding"/>
    <property type="evidence" value="ECO:0007669"/>
    <property type="project" value="InterPro"/>
</dbReference>
<dbReference type="GeneID" id="89941666"/>
<dbReference type="GO" id="GO:0000976">
    <property type="term" value="F:transcription cis-regulatory region binding"/>
    <property type="evidence" value="ECO:0007669"/>
    <property type="project" value="TreeGrafter"/>
</dbReference>
<dbReference type="InterPro" id="IPR036864">
    <property type="entry name" value="Zn2-C6_fun-type_DNA-bd_sf"/>
</dbReference>
<feature type="region of interest" description="Disordered" evidence="6">
    <location>
        <begin position="36"/>
        <end position="75"/>
    </location>
</feature>
<reference evidence="8" key="1">
    <citation type="journal article" date="2023" name="Mol. Phylogenet. Evol.">
        <title>Genome-scale phylogeny and comparative genomics of the fungal order Sordariales.</title>
        <authorList>
            <person name="Hensen N."/>
            <person name="Bonometti L."/>
            <person name="Westerberg I."/>
            <person name="Brannstrom I.O."/>
            <person name="Guillou S."/>
            <person name="Cros-Aarteil S."/>
            <person name="Calhoun S."/>
            <person name="Haridas S."/>
            <person name="Kuo A."/>
            <person name="Mondo S."/>
            <person name="Pangilinan J."/>
            <person name="Riley R."/>
            <person name="LaButti K."/>
            <person name="Andreopoulos B."/>
            <person name="Lipzen A."/>
            <person name="Chen C."/>
            <person name="Yan M."/>
            <person name="Daum C."/>
            <person name="Ng V."/>
            <person name="Clum A."/>
            <person name="Steindorff A."/>
            <person name="Ohm R.A."/>
            <person name="Martin F."/>
            <person name="Silar P."/>
            <person name="Natvig D.O."/>
            <person name="Lalanne C."/>
            <person name="Gautier V."/>
            <person name="Ament-Velasquez S.L."/>
            <person name="Kruys A."/>
            <person name="Hutchinson M.I."/>
            <person name="Powell A.J."/>
            <person name="Barry K."/>
            <person name="Miller A.N."/>
            <person name="Grigoriev I.V."/>
            <person name="Debuchy R."/>
            <person name="Gladieux P."/>
            <person name="Hiltunen Thoren M."/>
            <person name="Johannesson H."/>
        </authorList>
    </citation>
    <scope>NUCLEOTIDE SEQUENCE</scope>
    <source>
        <strain evidence="8">CBS 508.74</strain>
    </source>
</reference>
<evidence type="ECO:0000256" key="5">
    <source>
        <dbReference type="ARBA" id="ARBA00023242"/>
    </source>
</evidence>
<dbReference type="PROSITE" id="PS00463">
    <property type="entry name" value="ZN2_CY6_FUNGAL_1"/>
    <property type="match status" value="1"/>
</dbReference>
<evidence type="ECO:0000313" key="8">
    <source>
        <dbReference type="EMBL" id="KAK4114046.1"/>
    </source>
</evidence>